<dbReference type="InterPro" id="IPR011711">
    <property type="entry name" value="GntR_C"/>
</dbReference>
<evidence type="ECO:0000256" key="2">
    <source>
        <dbReference type="ARBA" id="ARBA00023125"/>
    </source>
</evidence>
<gene>
    <name evidence="5" type="ORF">G1C96_1175</name>
</gene>
<keyword evidence="6" id="KW-1185">Reference proteome</keyword>
<dbReference type="PRINTS" id="PR00035">
    <property type="entry name" value="HTHGNTR"/>
</dbReference>
<evidence type="ECO:0000313" key="5">
    <source>
        <dbReference type="EMBL" id="NMN00596.1"/>
    </source>
</evidence>
<dbReference type="EMBL" id="JAAIIH010000007">
    <property type="protein sequence ID" value="NMN00596.1"/>
    <property type="molecule type" value="Genomic_DNA"/>
</dbReference>
<dbReference type="PROSITE" id="PS50949">
    <property type="entry name" value="HTH_GNTR"/>
    <property type="match status" value="1"/>
</dbReference>
<keyword evidence="2" id="KW-0238">DNA-binding</keyword>
<evidence type="ECO:0000256" key="1">
    <source>
        <dbReference type="ARBA" id="ARBA00023015"/>
    </source>
</evidence>
<evidence type="ECO:0000256" key="3">
    <source>
        <dbReference type="ARBA" id="ARBA00023163"/>
    </source>
</evidence>
<dbReference type="GO" id="GO:0003700">
    <property type="term" value="F:DNA-binding transcription factor activity"/>
    <property type="evidence" value="ECO:0007669"/>
    <property type="project" value="InterPro"/>
</dbReference>
<reference evidence="5 6" key="1">
    <citation type="submission" date="2020-02" db="EMBL/GenBank/DDBJ databases">
        <title>Characterization of phylogenetic diversity of novel bifidobacterial species isolated in Czech ZOOs.</title>
        <authorList>
            <person name="Lugli G.A."/>
            <person name="Vera N.B."/>
            <person name="Ventura M."/>
        </authorList>
    </citation>
    <scope>NUCLEOTIDE SEQUENCE [LARGE SCALE GENOMIC DNA]</scope>
    <source>
        <strain evidence="5 6">DSM 109958</strain>
    </source>
</reference>
<dbReference type="Proteomes" id="UP000588277">
    <property type="component" value="Unassembled WGS sequence"/>
</dbReference>
<dbReference type="InterPro" id="IPR036390">
    <property type="entry name" value="WH_DNA-bd_sf"/>
</dbReference>
<dbReference type="SMART" id="SM00345">
    <property type="entry name" value="HTH_GNTR"/>
    <property type="match status" value="1"/>
</dbReference>
<dbReference type="Gene3D" id="1.10.10.10">
    <property type="entry name" value="Winged helix-like DNA-binding domain superfamily/Winged helix DNA-binding domain"/>
    <property type="match status" value="1"/>
</dbReference>
<keyword evidence="3" id="KW-0804">Transcription</keyword>
<dbReference type="PANTHER" id="PTHR43537">
    <property type="entry name" value="TRANSCRIPTIONAL REGULATOR, GNTR FAMILY"/>
    <property type="match status" value="1"/>
</dbReference>
<comment type="caution">
    <text evidence="5">The sequence shown here is derived from an EMBL/GenBank/DDBJ whole genome shotgun (WGS) entry which is preliminary data.</text>
</comment>
<protein>
    <submittedName>
        <fullName evidence="5">Transcriptional regulator, GntR family</fullName>
    </submittedName>
</protein>
<dbReference type="InterPro" id="IPR036388">
    <property type="entry name" value="WH-like_DNA-bd_sf"/>
</dbReference>
<dbReference type="SUPFAM" id="SSF46785">
    <property type="entry name" value="Winged helix' DNA-binding domain"/>
    <property type="match status" value="1"/>
</dbReference>
<dbReference type="Pfam" id="PF07729">
    <property type="entry name" value="FCD"/>
    <property type="match status" value="1"/>
</dbReference>
<dbReference type="SMART" id="SM00895">
    <property type="entry name" value="FCD"/>
    <property type="match status" value="1"/>
</dbReference>
<evidence type="ECO:0000259" key="4">
    <source>
        <dbReference type="PROSITE" id="PS50949"/>
    </source>
</evidence>
<accession>A0A7Y0F294</accession>
<dbReference type="GO" id="GO:0003677">
    <property type="term" value="F:DNA binding"/>
    <property type="evidence" value="ECO:0007669"/>
    <property type="project" value="UniProtKB-KW"/>
</dbReference>
<dbReference type="CDD" id="cd07377">
    <property type="entry name" value="WHTH_GntR"/>
    <property type="match status" value="1"/>
</dbReference>
<dbReference type="SUPFAM" id="SSF48008">
    <property type="entry name" value="GntR ligand-binding domain-like"/>
    <property type="match status" value="1"/>
</dbReference>
<proteinExistence type="predicted"/>
<evidence type="ECO:0000313" key="6">
    <source>
        <dbReference type="Proteomes" id="UP000588277"/>
    </source>
</evidence>
<dbReference type="PANTHER" id="PTHR43537:SF5">
    <property type="entry name" value="UXU OPERON TRANSCRIPTIONAL REGULATOR"/>
    <property type="match status" value="1"/>
</dbReference>
<organism evidence="5 6">
    <name type="scientific">Bifidobacterium moraviense</name>
    <dbReference type="NCBI Taxonomy" id="2675323"/>
    <lineage>
        <taxon>Bacteria</taxon>
        <taxon>Bacillati</taxon>
        <taxon>Actinomycetota</taxon>
        <taxon>Actinomycetes</taxon>
        <taxon>Bifidobacteriales</taxon>
        <taxon>Bifidobacteriaceae</taxon>
        <taxon>Bifidobacterium</taxon>
    </lineage>
</organism>
<name>A0A7Y0F294_9BIFI</name>
<feature type="domain" description="HTH gntR-type" evidence="4">
    <location>
        <begin position="42"/>
        <end position="110"/>
    </location>
</feature>
<dbReference type="AlphaFoldDB" id="A0A7Y0F294"/>
<sequence>MTSPAVQADHGDADHVNRYGEMELATLVRLSMGQSATPVASRSRCDETMDAIKSYILRERLQPGDVLPTETQLCDDIGASRSSVREAVRKLEALNIVRVEHGKGTFVGSLSLDPMVETLAFRSMISVGKNFTDLQDVVEMRRFLDLGCADEVVASLAGSEQPHLMELADAMSSTAKEGKTFLSLDIDFHMGVLDALDNTIVKQMVRSLWLVHMAVLPQLGLPVSSELDRTADAHRRMLDAALAGDVDGYREAVSDHYEPIESILKHRIQEQ</sequence>
<keyword evidence="1" id="KW-0805">Transcription regulation</keyword>
<dbReference type="InterPro" id="IPR008920">
    <property type="entry name" value="TF_FadR/GntR_C"/>
</dbReference>
<dbReference type="Pfam" id="PF00392">
    <property type="entry name" value="GntR"/>
    <property type="match status" value="1"/>
</dbReference>
<dbReference type="Gene3D" id="1.20.120.530">
    <property type="entry name" value="GntR ligand-binding domain-like"/>
    <property type="match status" value="1"/>
</dbReference>
<dbReference type="InterPro" id="IPR000524">
    <property type="entry name" value="Tscrpt_reg_HTH_GntR"/>
</dbReference>